<dbReference type="Pfam" id="PF00071">
    <property type="entry name" value="Ras"/>
    <property type="match status" value="1"/>
</dbReference>
<dbReference type="InterPro" id="IPR005225">
    <property type="entry name" value="Small_GTP-bd"/>
</dbReference>
<keyword evidence="2" id="KW-0342">GTP-binding</keyword>
<dbReference type="OMA" id="NEMDSWI"/>
<evidence type="ECO:0000313" key="5">
    <source>
        <dbReference type="Proteomes" id="UP000515146"/>
    </source>
</evidence>
<reference evidence="6" key="1">
    <citation type="submission" date="2025-08" db="UniProtKB">
        <authorList>
            <consortium name="RefSeq"/>
        </authorList>
    </citation>
    <scope>IDENTIFICATION</scope>
    <source>
        <strain evidence="6">Airmid</strain>
    </source>
</reference>
<dbReference type="SMART" id="SM00173">
    <property type="entry name" value="RAS"/>
    <property type="match status" value="1"/>
</dbReference>
<dbReference type="GO" id="GO:0003924">
    <property type="term" value="F:GTPase activity"/>
    <property type="evidence" value="ECO:0007669"/>
    <property type="project" value="InterPro"/>
</dbReference>
<dbReference type="AlphaFoldDB" id="A0A6P6XNY4"/>
<organism evidence="5 6">
    <name type="scientific">Dermatophagoides pteronyssinus</name>
    <name type="common">European house dust mite</name>
    <dbReference type="NCBI Taxonomy" id="6956"/>
    <lineage>
        <taxon>Eukaryota</taxon>
        <taxon>Metazoa</taxon>
        <taxon>Ecdysozoa</taxon>
        <taxon>Arthropoda</taxon>
        <taxon>Chelicerata</taxon>
        <taxon>Arachnida</taxon>
        <taxon>Acari</taxon>
        <taxon>Acariformes</taxon>
        <taxon>Sarcoptiformes</taxon>
        <taxon>Astigmata</taxon>
        <taxon>Psoroptidia</taxon>
        <taxon>Analgoidea</taxon>
        <taxon>Pyroglyphidae</taxon>
        <taxon>Dermatophagoidinae</taxon>
        <taxon>Dermatophagoides</taxon>
    </lineage>
</organism>
<proteinExistence type="predicted"/>
<keyword evidence="4" id="KW-0175">Coiled coil</keyword>
<protein>
    <submittedName>
        <fullName evidence="6">Ras-related protein Rab-18A-like</fullName>
    </submittedName>
</protein>
<dbReference type="SMART" id="SM00175">
    <property type="entry name" value="RAB"/>
    <property type="match status" value="1"/>
</dbReference>
<dbReference type="Gene3D" id="3.40.50.300">
    <property type="entry name" value="P-loop containing nucleotide triphosphate hydrolases"/>
    <property type="match status" value="1"/>
</dbReference>
<gene>
    <name evidence="6" type="primary">LOC113788312</name>
</gene>
<dbReference type="SMART" id="SM00176">
    <property type="entry name" value="RAN"/>
    <property type="match status" value="1"/>
</dbReference>
<dbReference type="NCBIfam" id="TIGR00231">
    <property type="entry name" value="small_GTP"/>
    <property type="match status" value="1"/>
</dbReference>
<dbReference type="SMART" id="SM00174">
    <property type="entry name" value="RHO"/>
    <property type="match status" value="1"/>
</dbReference>
<name>A0A6P6XNY4_DERPT</name>
<dbReference type="PROSITE" id="PS51420">
    <property type="entry name" value="RHO"/>
    <property type="match status" value="1"/>
</dbReference>
<sequence>MSRQCDYIWKILFVGNSGVGKSSVMLRFINEEFKEDVSATIGVDFKLKYLKIGDVVHKLALWDTAGQERFRGLTSSYYKGANGVIVMYDVTDRKSFNEMDSWIQEVKNNCSCTPIFCIVGNKIDKRINNESNVNSVRIEEGKQLAMKHNCMFLETSARTNEGIEFLFKELANKLVSLQIKKQEKKTNYVHLESEEEKNFSLCPC</sequence>
<dbReference type="OrthoDB" id="9989112at2759"/>
<evidence type="ECO:0000256" key="1">
    <source>
        <dbReference type="ARBA" id="ARBA00022741"/>
    </source>
</evidence>
<dbReference type="PRINTS" id="PR00449">
    <property type="entry name" value="RASTRNSFRMNG"/>
</dbReference>
<keyword evidence="1" id="KW-0547">Nucleotide-binding</keyword>
<evidence type="ECO:0000313" key="6">
    <source>
        <dbReference type="RefSeq" id="XP_027193579.1"/>
    </source>
</evidence>
<dbReference type="PROSITE" id="PS51419">
    <property type="entry name" value="RAB"/>
    <property type="match status" value="1"/>
</dbReference>
<evidence type="ECO:0000256" key="4">
    <source>
        <dbReference type="SAM" id="Coils"/>
    </source>
</evidence>
<dbReference type="InParanoid" id="A0A6P6XNY4"/>
<dbReference type="PANTHER" id="PTHR47977">
    <property type="entry name" value="RAS-RELATED PROTEIN RAB"/>
    <property type="match status" value="1"/>
</dbReference>
<dbReference type="Proteomes" id="UP000515146">
    <property type="component" value="Unplaced"/>
</dbReference>
<dbReference type="CDD" id="cd00154">
    <property type="entry name" value="Rab"/>
    <property type="match status" value="1"/>
</dbReference>
<dbReference type="FunFam" id="3.40.50.300:FF:001129">
    <property type="entry name" value="ras-related protein Rab-44 isoform X2"/>
    <property type="match status" value="1"/>
</dbReference>
<keyword evidence="5" id="KW-1185">Reference proteome</keyword>
<dbReference type="KEGG" id="dpte:113788312"/>
<dbReference type="SMART" id="SM00177">
    <property type="entry name" value="ARF"/>
    <property type="match status" value="1"/>
</dbReference>
<evidence type="ECO:0000256" key="3">
    <source>
        <dbReference type="ARBA" id="ARBA00023288"/>
    </source>
</evidence>
<dbReference type="InterPro" id="IPR050227">
    <property type="entry name" value="Rab"/>
</dbReference>
<feature type="coiled-coil region" evidence="4">
    <location>
        <begin position="167"/>
        <end position="194"/>
    </location>
</feature>
<dbReference type="SUPFAM" id="SSF52540">
    <property type="entry name" value="P-loop containing nucleoside triphosphate hydrolases"/>
    <property type="match status" value="1"/>
</dbReference>
<dbReference type="PROSITE" id="PS51421">
    <property type="entry name" value="RAS"/>
    <property type="match status" value="1"/>
</dbReference>
<accession>A0A6P6XNY4</accession>
<dbReference type="RefSeq" id="XP_027193579.1">
    <property type="nucleotide sequence ID" value="XM_027337778.1"/>
</dbReference>
<dbReference type="GO" id="GO:0005525">
    <property type="term" value="F:GTP binding"/>
    <property type="evidence" value="ECO:0007669"/>
    <property type="project" value="UniProtKB-KW"/>
</dbReference>
<dbReference type="InterPro" id="IPR027417">
    <property type="entry name" value="P-loop_NTPase"/>
</dbReference>
<evidence type="ECO:0000256" key="2">
    <source>
        <dbReference type="ARBA" id="ARBA00023134"/>
    </source>
</evidence>
<dbReference type="InterPro" id="IPR001806">
    <property type="entry name" value="Small_GTPase"/>
</dbReference>
<keyword evidence="3" id="KW-0449">Lipoprotein</keyword>